<dbReference type="PANTHER" id="PTHR42923">
    <property type="entry name" value="PROTOPORPHYRINOGEN OXIDASE"/>
    <property type="match status" value="1"/>
</dbReference>
<dbReference type="Pfam" id="PF01593">
    <property type="entry name" value="Amino_oxidase"/>
    <property type="match status" value="1"/>
</dbReference>
<organism evidence="3">
    <name type="scientific">Arabidopsis lyrata subsp. lyrata</name>
    <name type="common">Lyre-leaved rock-cress</name>
    <dbReference type="NCBI Taxonomy" id="81972"/>
    <lineage>
        <taxon>Eukaryota</taxon>
        <taxon>Viridiplantae</taxon>
        <taxon>Streptophyta</taxon>
        <taxon>Embryophyta</taxon>
        <taxon>Tracheophyta</taxon>
        <taxon>Spermatophyta</taxon>
        <taxon>Magnoliopsida</taxon>
        <taxon>eudicotyledons</taxon>
        <taxon>Gunneridae</taxon>
        <taxon>Pentapetalae</taxon>
        <taxon>rosids</taxon>
        <taxon>malvids</taxon>
        <taxon>Brassicales</taxon>
        <taxon>Brassicaceae</taxon>
        <taxon>Camelineae</taxon>
        <taxon>Arabidopsis</taxon>
    </lineage>
</organism>
<dbReference type="AlphaFoldDB" id="D7LKK0"/>
<keyword evidence="3" id="KW-1185">Reference proteome</keyword>
<proteinExistence type="predicted"/>
<dbReference type="PANTHER" id="PTHR42923:SF24">
    <property type="entry name" value="OS04G0560500 PROTEIN"/>
    <property type="match status" value="1"/>
</dbReference>
<dbReference type="InterPro" id="IPR050464">
    <property type="entry name" value="Zeta_carotene_desat/Oxidored"/>
</dbReference>
<evidence type="ECO:0000313" key="2">
    <source>
        <dbReference type="EMBL" id="EFH56608.1"/>
    </source>
</evidence>
<dbReference type="eggNOG" id="KOG0029">
    <property type="taxonomic scope" value="Eukaryota"/>
</dbReference>
<sequence length="483" mass="55835">MEEPPQIIRRRLLSWVLAGLVLVPAHHLCNQILLGFDVTVLDEGHGLDDVGIQGFWYPNRNVFSLVDQLGLKPFTTWTRSAQYLGEDLHVEFPVFQELPQVPTPLGTLYYSQFSRLSLADKISLLPLMAAGKSLLHYVVIDYDNTDAAWRKYDSVTARELFKQFGCSESLYRNILRQLLQVGLFAPPEQCNTAAMLALFYYLILSHQKDFDMVWSRGTVREMIFNPWTDSLEERGCKFLRDKSVTDFILSDDDSGYVTQVICGRDKISTIQEIIKKRSNVFKVLPSSVFICLLCSLCKREEFLRVLNLRAVDVVYVKLKLDRKVTIPHASNACSVLEDSYRWTFFDLNSIYDAYKEEEQTVVRTDFYNMNELIGTTDEMIVDKAIKNMSKCVKDLKKAVVMEADVQRFPQSLSYLFPGSYKHMIRGSTSVPNMFWERKLVDYVGERSFVRIIPIQEEEPHVEALRTLNRTINHLRSQIPFSTY</sequence>
<dbReference type="SUPFAM" id="SSF51905">
    <property type="entry name" value="FAD/NAD(P)-binding domain"/>
    <property type="match status" value="1"/>
</dbReference>
<protein>
    <recommendedName>
        <fullName evidence="1">Amine oxidase domain-containing protein</fullName>
    </recommendedName>
</protein>
<dbReference type="InterPro" id="IPR036188">
    <property type="entry name" value="FAD/NAD-bd_sf"/>
</dbReference>
<dbReference type="InterPro" id="IPR002937">
    <property type="entry name" value="Amino_oxidase"/>
</dbReference>
<dbReference type="Proteomes" id="UP000008694">
    <property type="component" value="Unassembled WGS sequence"/>
</dbReference>
<dbReference type="Gramene" id="fgenesh1_pm.C_scaffold_4000001">
    <property type="protein sequence ID" value="fgenesh1_pm.C_scaffold_4000001"/>
    <property type="gene ID" value="fgenesh1_pm.C_scaffold_4000001"/>
</dbReference>
<dbReference type="GO" id="GO:0016491">
    <property type="term" value="F:oxidoreductase activity"/>
    <property type="evidence" value="ECO:0007669"/>
    <property type="project" value="InterPro"/>
</dbReference>
<dbReference type="STRING" id="81972.D7LKK0"/>
<name>D7LKK0_ARALL</name>
<dbReference type="HOGENOM" id="CLU_021719_1_0_1"/>
<dbReference type="EMBL" id="GL348716">
    <property type="protein sequence ID" value="EFH56608.1"/>
    <property type="molecule type" value="Genomic_DNA"/>
</dbReference>
<reference evidence="3" key="1">
    <citation type="journal article" date="2011" name="Nat. Genet.">
        <title>The Arabidopsis lyrata genome sequence and the basis of rapid genome size change.</title>
        <authorList>
            <person name="Hu T.T."/>
            <person name="Pattyn P."/>
            <person name="Bakker E.G."/>
            <person name="Cao J."/>
            <person name="Cheng J.-F."/>
            <person name="Clark R.M."/>
            <person name="Fahlgren N."/>
            <person name="Fawcett J.A."/>
            <person name="Grimwood J."/>
            <person name="Gundlach H."/>
            <person name="Haberer G."/>
            <person name="Hollister J.D."/>
            <person name="Ossowski S."/>
            <person name="Ottilar R.P."/>
            <person name="Salamov A.A."/>
            <person name="Schneeberger K."/>
            <person name="Spannagl M."/>
            <person name="Wang X."/>
            <person name="Yang L."/>
            <person name="Nasrallah M.E."/>
            <person name="Bergelson J."/>
            <person name="Carrington J.C."/>
            <person name="Gaut B.S."/>
            <person name="Schmutz J."/>
            <person name="Mayer K.F.X."/>
            <person name="Van de Peer Y."/>
            <person name="Grigoriev I.V."/>
            <person name="Nordborg M."/>
            <person name="Weigel D."/>
            <person name="Guo Y.-L."/>
        </authorList>
    </citation>
    <scope>NUCLEOTIDE SEQUENCE [LARGE SCALE GENOMIC DNA]</scope>
    <source>
        <strain evidence="3">cv. MN47</strain>
    </source>
</reference>
<evidence type="ECO:0000259" key="1">
    <source>
        <dbReference type="Pfam" id="PF01593"/>
    </source>
</evidence>
<feature type="domain" description="Amine oxidase" evidence="1">
    <location>
        <begin position="51"/>
        <end position="409"/>
    </location>
</feature>
<evidence type="ECO:0000313" key="3">
    <source>
        <dbReference type="Proteomes" id="UP000008694"/>
    </source>
</evidence>
<gene>
    <name evidence="2" type="ORF">ARALYDRAFT_319944</name>
</gene>
<accession>D7LKK0</accession>